<organism evidence="1 2">
    <name type="scientific">Persea americana</name>
    <name type="common">Avocado</name>
    <dbReference type="NCBI Taxonomy" id="3435"/>
    <lineage>
        <taxon>Eukaryota</taxon>
        <taxon>Viridiplantae</taxon>
        <taxon>Streptophyta</taxon>
        <taxon>Embryophyta</taxon>
        <taxon>Tracheophyta</taxon>
        <taxon>Spermatophyta</taxon>
        <taxon>Magnoliopsida</taxon>
        <taxon>Magnoliidae</taxon>
        <taxon>Laurales</taxon>
        <taxon>Lauraceae</taxon>
        <taxon>Persea</taxon>
    </lineage>
</organism>
<proteinExistence type="predicted"/>
<sequence length="1031" mass="115198">MVTVTSELMRFTLISPGELGTKNRLGFSPSFPFLTSFAHSSSPRSKRSRSFGSIWVSSIARRRVFFGDHFYISEIGMVGRERFRREYFPRVEAKTHFGRNDAPSSRHLWVGNLSPHITESLLSEQFLRFGELDNIVFYPGRSYAFVNFKKEEDAAIALRGLQGFVVAGFPLKIEFTKGEKASHGEEYLQGRDERRSFEHGDSFSRRDSRLHLVSPERNNLDRSKGDKGAEPSEVLWIGFPSFLSVDEMSLRNAFAPFGEIEKVTAFPGRSYAFVQFRSVEAACRAKEALQGKLFDNPRVSICFAKSELGSTEHGKNTMNAPFHPYIKPNNHPGPGGPVIGDFHQERNFAGSSNDFNMTPHFISNSETSRDLGSLSFSRNNSLRTGAGGVFEQARMQGLGFDREFSEDLYERHRRGPAVDSGALRRDFPPERPPQRSPLSEDSWDLPDDAFPLREAKKLKTGPFPDKELPEYPFSDLQQEKQHPGLTKVFPNLPEQESFDNFESGPYDFRWNPDYLNKKSLSLAERDDPWKNHDSFEAGSVPLPIKPVNLQRFSHELHPSPMKEEWKWEGTIAKGGTPVCRARCFPVGKVLDVMLPEMLNCTARTGLDMLAKHFYQAANFWVVFFVPESDADIGFYNEFMTYLGEKQRAAVAKLSEKTTLFLVPPSDFSEKVLKVPGKVSISGVILKFQQPSSSFGSHYRPLEVMDSKFPSIPHNRGTDGVSFDENMSYPKPTSPNLRSSSSWGQSFISSSSDHFPSASSPFPSLSKPGVGNPLFLEKASDSLGDSRYDQLQRQNPRPPSNWSPHQTLNSNSSINFPSQPAPPVPFDGPMPQKYLLANPSLVQGTSSSQYAPGSSGFPSYGIKPQPSQLEPKPQLSQFEPKPQVPSSVPAPLQPEQLAQLASLLGQRQQLGKASISLVKEDHNQSNLPDPPFQEFKTPQNPVMQNHASASADALVSQFSQVQQQASIVSTVPPVSNIELESGRPLHQGNQQLQNSTREETEADPQKRLQATLQLAAALLQQIQQQAKPSDQK</sequence>
<gene>
    <name evidence="1" type="ORF">MRB53_016831</name>
</gene>
<keyword evidence="2" id="KW-1185">Reference proteome</keyword>
<protein>
    <submittedName>
        <fullName evidence="1">Uncharacterized protein</fullName>
    </submittedName>
</protein>
<comment type="caution">
    <text evidence="1">The sequence shown here is derived from an EMBL/GenBank/DDBJ whole genome shotgun (WGS) entry which is preliminary data.</text>
</comment>
<evidence type="ECO:0000313" key="1">
    <source>
        <dbReference type="EMBL" id="KAJ8640137.1"/>
    </source>
</evidence>
<dbReference type="Proteomes" id="UP001234297">
    <property type="component" value="Chromosome 5"/>
</dbReference>
<evidence type="ECO:0000313" key="2">
    <source>
        <dbReference type="Proteomes" id="UP001234297"/>
    </source>
</evidence>
<reference evidence="1 2" key="1">
    <citation type="journal article" date="2022" name="Hortic Res">
        <title>A haplotype resolved chromosomal level avocado genome allows analysis of novel avocado genes.</title>
        <authorList>
            <person name="Nath O."/>
            <person name="Fletcher S.J."/>
            <person name="Hayward A."/>
            <person name="Shaw L.M."/>
            <person name="Masouleh A.K."/>
            <person name="Furtado A."/>
            <person name="Henry R.J."/>
            <person name="Mitter N."/>
        </authorList>
    </citation>
    <scope>NUCLEOTIDE SEQUENCE [LARGE SCALE GENOMIC DNA]</scope>
    <source>
        <strain evidence="2">cv. Hass</strain>
    </source>
</reference>
<accession>A0ACC2M306</accession>
<name>A0ACC2M306_PERAE</name>
<dbReference type="EMBL" id="CM056813">
    <property type="protein sequence ID" value="KAJ8640137.1"/>
    <property type="molecule type" value="Genomic_DNA"/>
</dbReference>